<gene>
    <name evidence="1" type="ORF">HMPREF9248_1078</name>
</gene>
<reference evidence="1 2" key="1">
    <citation type="submission" date="2010-08" db="EMBL/GenBank/DDBJ databases">
        <authorList>
            <person name="Durkin A.S."/>
            <person name="Madupu R."/>
            <person name="Torralba M."/>
            <person name="Gillis M."/>
            <person name="Methe B."/>
            <person name="Sutton G."/>
            <person name="Nelson K.E."/>
        </authorList>
    </citation>
    <scope>NUCLEOTIDE SEQUENCE [LARGE SCALE GENOMIC DNA]</scope>
    <source>
        <strain evidence="1 2">PB189-T1-4</strain>
    </source>
</reference>
<organism evidence="1 2">
    <name type="scientific">Fannyhessea vaginae PB189-T1-4</name>
    <dbReference type="NCBI Taxonomy" id="866774"/>
    <lineage>
        <taxon>Bacteria</taxon>
        <taxon>Bacillati</taxon>
        <taxon>Actinomycetota</taxon>
        <taxon>Coriobacteriia</taxon>
        <taxon>Coriobacteriales</taxon>
        <taxon>Atopobiaceae</taxon>
        <taxon>Fannyhessea</taxon>
    </lineage>
</organism>
<proteinExistence type="predicted"/>
<keyword evidence="2" id="KW-1185">Reference proteome</keyword>
<protein>
    <submittedName>
        <fullName evidence="1">Uncharacterized protein</fullName>
    </submittedName>
</protein>
<dbReference type="EMBL" id="AEDQ01000017">
    <property type="protein sequence ID" value="EFL44359.1"/>
    <property type="molecule type" value="Genomic_DNA"/>
</dbReference>
<evidence type="ECO:0000313" key="1">
    <source>
        <dbReference type="EMBL" id="EFL44359.1"/>
    </source>
</evidence>
<evidence type="ECO:0000313" key="2">
    <source>
        <dbReference type="Proteomes" id="UP000004431"/>
    </source>
</evidence>
<dbReference type="Proteomes" id="UP000004431">
    <property type="component" value="Unassembled WGS sequence"/>
</dbReference>
<comment type="caution">
    <text evidence="1">The sequence shown here is derived from an EMBL/GenBank/DDBJ whole genome shotgun (WGS) entry which is preliminary data.</text>
</comment>
<name>A0ABN0B0T7_9ACTN</name>
<accession>A0ABN0B0T7</accession>
<sequence length="115" mass="12909">MVYKRVHKRSRTCTKHVHGTAHISMVISVPCAADDMAQLRVNFLLIISYKNEGTNVTLKGINSCCMYLPAHKQAWGAPATGAFVGGGACWWRVYVCLTHIMLFSYKLYQLFARAL</sequence>